<dbReference type="EMBL" id="PVWJ01000134">
    <property type="protein sequence ID" value="PSB01064.1"/>
    <property type="molecule type" value="Genomic_DNA"/>
</dbReference>
<gene>
    <name evidence="3" type="ORF">C7B64_20285</name>
</gene>
<dbReference type="RefSeq" id="WP_106290777.1">
    <property type="nucleotide sequence ID" value="NZ_CAWNTC010000168.1"/>
</dbReference>
<dbReference type="AlphaFoldDB" id="A0A2T1BYP5"/>
<feature type="compositionally biased region" description="Polar residues" evidence="1">
    <location>
        <begin position="109"/>
        <end position="125"/>
    </location>
</feature>
<evidence type="ECO:0000256" key="1">
    <source>
        <dbReference type="SAM" id="MobiDB-lite"/>
    </source>
</evidence>
<reference evidence="3 4" key="2">
    <citation type="submission" date="2018-03" db="EMBL/GenBank/DDBJ databases">
        <title>The ancient ancestry and fast evolution of plastids.</title>
        <authorList>
            <person name="Moore K.R."/>
            <person name="Magnabosco C."/>
            <person name="Momper L."/>
            <person name="Gold D.A."/>
            <person name="Bosak T."/>
            <person name="Fournier G.P."/>
        </authorList>
    </citation>
    <scope>NUCLEOTIDE SEQUENCE [LARGE SCALE GENOMIC DNA]</scope>
    <source>
        <strain evidence="3 4">CCAP 1448/3</strain>
    </source>
</reference>
<dbReference type="Proteomes" id="UP000238762">
    <property type="component" value="Unassembled WGS sequence"/>
</dbReference>
<dbReference type="OrthoDB" id="436996at2"/>
<feature type="region of interest" description="Disordered" evidence="1">
    <location>
        <begin position="109"/>
        <end position="135"/>
    </location>
</feature>
<comment type="caution">
    <text evidence="3">The sequence shown here is derived from an EMBL/GenBank/DDBJ whole genome shotgun (WGS) entry which is preliminary data.</text>
</comment>
<feature type="transmembrane region" description="Helical" evidence="2">
    <location>
        <begin position="12"/>
        <end position="35"/>
    </location>
</feature>
<keyword evidence="2" id="KW-0472">Membrane</keyword>
<evidence type="ECO:0000313" key="4">
    <source>
        <dbReference type="Proteomes" id="UP000238762"/>
    </source>
</evidence>
<proteinExistence type="predicted"/>
<reference evidence="3 4" key="1">
    <citation type="submission" date="2018-02" db="EMBL/GenBank/DDBJ databases">
        <authorList>
            <person name="Cohen D.B."/>
            <person name="Kent A.D."/>
        </authorList>
    </citation>
    <scope>NUCLEOTIDE SEQUENCE [LARGE SCALE GENOMIC DNA]</scope>
    <source>
        <strain evidence="3 4">CCAP 1448/3</strain>
    </source>
</reference>
<sequence>MLTLKNRCSTQSRIAAIYPTIFHGFVIVSSLAIGLSNCPSSQAETFSNINIQTEFAIASEIETKVTFPLLANTPNPTLSNTTSEIQQSERSFFTSQDIPNYLLAGNSSPLPSFESSNKPEIQTKQTGEETDSNEYLVPPTVIPENKIRNVQFTTIPLNNTVINHTTRGEFEPSIIDGSIGVSALYRLEGKVTQSVSKNNVFTFEQTGTYLQTLPFAQERTIELTRKDPITTIGFRLKTSLIGDCALIAKAEAGNWCTFLPGLRFDESSYNPKLLTPTKVIQTTKFGDRVSDEIAASMFQPGFQDTPFAINLYLPNAGSISGNSQSNQSTIERDEITTIVQPLGLTEVDQVFKSNATEQVLGRNRRGFWLIPGDPNFALNSGVQALARVIPKVNPNLDGSKGKPKTAININLYQAANNFYIPNNSLTVGTYEEGRANNPRKNQPHSGAEYSGFWIGLSPVGDRSVTSEKFLVPTGSEITVLSAGGEGGINSDTLRNSLINQNIFSLNPHIYSQSHLDFLIRDVDSVTKIRDTRTYSYFPSISYSYNQTHNNESIRYMAGAIFGDNINAYLGADYTKKWQNLSLSATARYYSKADLDYPSHIGLGLVTPLKIGRNSNINLFVNSNYVFGGAETEFGTVLRPNTLSIGFNAKLGDFNLGATQYISGILPDSTYGTQVNLGVKLGKTFSVNAAAGSINDNITYGIKGSLLLGNKPNKSVVEIGFQRRIIDYNEDSFGNNLQSITDDSQFKLGFRYSY</sequence>
<accession>A0A2T1BYP5</accession>
<keyword evidence="2" id="KW-1133">Transmembrane helix</keyword>
<evidence type="ECO:0000256" key="2">
    <source>
        <dbReference type="SAM" id="Phobius"/>
    </source>
</evidence>
<name>A0A2T1BYP5_9CYAN</name>
<organism evidence="3 4">
    <name type="scientific">Merismopedia glauca CCAP 1448/3</name>
    <dbReference type="NCBI Taxonomy" id="1296344"/>
    <lineage>
        <taxon>Bacteria</taxon>
        <taxon>Bacillati</taxon>
        <taxon>Cyanobacteriota</taxon>
        <taxon>Cyanophyceae</taxon>
        <taxon>Synechococcales</taxon>
        <taxon>Merismopediaceae</taxon>
        <taxon>Merismopedia</taxon>
    </lineage>
</organism>
<keyword evidence="4" id="KW-1185">Reference proteome</keyword>
<keyword evidence="2" id="KW-0812">Transmembrane</keyword>
<evidence type="ECO:0000313" key="3">
    <source>
        <dbReference type="EMBL" id="PSB01064.1"/>
    </source>
</evidence>
<protein>
    <submittedName>
        <fullName evidence="3">Uncharacterized protein</fullName>
    </submittedName>
</protein>